<evidence type="ECO:0000313" key="3">
    <source>
        <dbReference type="RefSeq" id="XP_022087949.1"/>
    </source>
</evidence>
<protein>
    <submittedName>
        <fullName evidence="3">Uncharacterized protein LOC110977810</fullName>
    </submittedName>
</protein>
<feature type="compositionally biased region" description="Basic and acidic residues" evidence="1">
    <location>
        <begin position="250"/>
        <end position="259"/>
    </location>
</feature>
<evidence type="ECO:0000313" key="2">
    <source>
        <dbReference type="Proteomes" id="UP000694845"/>
    </source>
</evidence>
<feature type="compositionally biased region" description="Polar residues" evidence="1">
    <location>
        <begin position="64"/>
        <end position="82"/>
    </location>
</feature>
<dbReference type="KEGG" id="aplc:110977810"/>
<feature type="region of interest" description="Disordered" evidence="1">
    <location>
        <begin position="38"/>
        <end position="82"/>
    </location>
</feature>
<proteinExistence type="predicted"/>
<dbReference type="Proteomes" id="UP000694845">
    <property type="component" value="Unplaced"/>
</dbReference>
<feature type="compositionally biased region" description="Polar residues" evidence="1">
    <location>
        <begin position="325"/>
        <end position="334"/>
    </location>
</feature>
<dbReference type="InterPro" id="IPR037443">
    <property type="entry name" value="LURAP1"/>
</dbReference>
<feature type="compositionally biased region" description="Polar residues" evidence="1">
    <location>
        <begin position="232"/>
        <end position="249"/>
    </location>
</feature>
<dbReference type="PANTHER" id="PTHR33767:SF3">
    <property type="entry name" value="LEUCINE RICH ADAPTOR PROTEIN 1-LIKE"/>
    <property type="match status" value="1"/>
</dbReference>
<reference evidence="3" key="1">
    <citation type="submission" date="2025-08" db="UniProtKB">
        <authorList>
            <consortium name="RefSeq"/>
        </authorList>
    </citation>
    <scope>IDENTIFICATION</scope>
</reference>
<dbReference type="GO" id="GO:0043123">
    <property type="term" value="P:positive regulation of canonical NF-kappaB signal transduction"/>
    <property type="evidence" value="ECO:0007669"/>
    <property type="project" value="InterPro"/>
</dbReference>
<dbReference type="GeneID" id="110977810"/>
<gene>
    <name evidence="3" type="primary">LOC110977810</name>
</gene>
<feature type="region of interest" description="Disordered" evidence="1">
    <location>
        <begin position="325"/>
        <end position="347"/>
    </location>
</feature>
<accession>A0A8B7Y441</accession>
<feature type="compositionally biased region" description="Polar residues" evidence="1">
    <location>
        <begin position="38"/>
        <end position="52"/>
    </location>
</feature>
<evidence type="ECO:0000256" key="1">
    <source>
        <dbReference type="SAM" id="MobiDB-lite"/>
    </source>
</evidence>
<dbReference type="RefSeq" id="XP_022087949.1">
    <property type="nucleotide sequence ID" value="XM_022232257.1"/>
</dbReference>
<dbReference type="InterPro" id="IPR039499">
    <property type="entry name" value="LURA1/LRA25"/>
</dbReference>
<dbReference type="Pfam" id="PF14854">
    <property type="entry name" value="LURAP"/>
    <property type="match status" value="1"/>
</dbReference>
<dbReference type="OMA" id="KWMTERR"/>
<organism evidence="2 3">
    <name type="scientific">Acanthaster planci</name>
    <name type="common">Crown-of-thorns starfish</name>
    <dbReference type="NCBI Taxonomy" id="133434"/>
    <lineage>
        <taxon>Eukaryota</taxon>
        <taxon>Metazoa</taxon>
        <taxon>Echinodermata</taxon>
        <taxon>Eleutherozoa</taxon>
        <taxon>Asterozoa</taxon>
        <taxon>Asteroidea</taxon>
        <taxon>Valvatacea</taxon>
        <taxon>Valvatida</taxon>
        <taxon>Acanthasteridae</taxon>
        <taxon>Acanthaster</taxon>
    </lineage>
</organism>
<keyword evidence="2" id="KW-1185">Reference proteome</keyword>
<dbReference type="PANTHER" id="PTHR33767">
    <property type="entry name" value="LEUCINE RICH ADAPTOR PROTEIN 1-LIKE"/>
    <property type="match status" value="1"/>
</dbReference>
<name>A0A8B7Y441_ACAPL</name>
<dbReference type="AlphaFoldDB" id="A0A8B7Y441"/>
<dbReference type="OrthoDB" id="6508726at2759"/>
<feature type="region of interest" description="Disordered" evidence="1">
    <location>
        <begin position="232"/>
        <end position="286"/>
    </location>
</feature>
<sequence>MEIDDVDYLDDLLRGMQNKVGATIPLCLLQPILSGSSSDSHMGVNGSSTPTESGERRQMKPTVVDSTENMSSDGGNGHSDNAQIPVSTLQDLSPIKPFSSRFQRLEDKCQKLKNDMSVLRAMDVGVMKQFMTIYDAVEELHWMIESMGDSCESLSSSVYESLEQIHEKWMTERRQWKSTSSRDLSTAWRDDSRVSINHVGRLNSMDSWRQAHSDNRNPRYHGLSLQNINWQSPQKDLNNSFPQITSGRSNFERQRRSSVDHLPITPTATESPQSSPIRPRKRRSSSGALELEVGVVEGDIEEEILEKPAADQRNIHVKKPKFLFHSQSSPSFDPQEQPVDVTDTAVI</sequence>